<dbReference type="AlphaFoldDB" id="A0A162KYM7"/>
<evidence type="ECO:0000313" key="1">
    <source>
        <dbReference type="EMBL" id="OAA81768.1"/>
    </source>
</evidence>
<evidence type="ECO:0000313" key="2">
    <source>
        <dbReference type="Proteomes" id="UP000076881"/>
    </source>
</evidence>
<keyword evidence="2" id="KW-1185">Reference proteome</keyword>
<organism evidence="1 2">
    <name type="scientific">Akanthomyces lecanii RCEF 1005</name>
    <dbReference type="NCBI Taxonomy" id="1081108"/>
    <lineage>
        <taxon>Eukaryota</taxon>
        <taxon>Fungi</taxon>
        <taxon>Dikarya</taxon>
        <taxon>Ascomycota</taxon>
        <taxon>Pezizomycotina</taxon>
        <taxon>Sordariomycetes</taxon>
        <taxon>Hypocreomycetidae</taxon>
        <taxon>Hypocreales</taxon>
        <taxon>Cordycipitaceae</taxon>
        <taxon>Akanthomyces</taxon>
        <taxon>Cordyceps confragosa</taxon>
    </lineage>
</organism>
<dbReference type="EMBL" id="AZHF01000001">
    <property type="protein sequence ID" value="OAA81768.1"/>
    <property type="molecule type" value="Genomic_DNA"/>
</dbReference>
<dbReference type="OrthoDB" id="4875013at2759"/>
<accession>A0A162KYM7</accession>
<comment type="caution">
    <text evidence="1">The sequence shown here is derived from an EMBL/GenBank/DDBJ whole genome shotgun (WGS) entry which is preliminary data.</text>
</comment>
<dbReference type="Proteomes" id="UP000076881">
    <property type="component" value="Unassembled WGS sequence"/>
</dbReference>
<gene>
    <name evidence="1" type="ORF">LEL_01313</name>
</gene>
<protein>
    <submittedName>
        <fullName evidence="1">Annexin A7</fullName>
    </submittedName>
</protein>
<proteinExistence type="predicted"/>
<reference evidence="1 2" key="1">
    <citation type="journal article" date="2016" name="Genome Biol. Evol.">
        <title>Divergent and convergent evolution of fungal pathogenicity.</title>
        <authorList>
            <person name="Shang Y."/>
            <person name="Xiao G."/>
            <person name="Zheng P."/>
            <person name="Cen K."/>
            <person name="Zhan S."/>
            <person name="Wang C."/>
        </authorList>
    </citation>
    <scope>NUCLEOTIDE SEQUENCE [LARGE SCALE GENOMIC DNA]</scope>
    <source>
        <strain evidence="1 2">RCEF 1005</strain>
    </source>
</reference>
<sequence length="251" mass="29312">MTMAQEPSPQTTCTSDDCFDTPSPCRRVNSIENFPWSEEDTYYTKLFRAWDNLPIHDASTETGLLMELDHIISLFDNYIGHNDLGFRAWVRRHQLAMEIGLVETPTWPKLYILKGGKMKWQDKVWVSRYSFLVQQRDIIAKSRLQHMKGCKLEDKKRFFGLSWAYPRQTVRTIQSKAPARLRNRWHEPLDYCLARMAYESYGRLDLYSLHAEFWGTDASVNAPAEMNDCKIKCEAMEELETKHIECIGSGV</sequence>
<name>A0A162KYM7_CORDF</name>